<gene>
    <name evidence="1" type="ORF">V6N12_020056</name>
</gene>
<name>A0ABR2B6E4_9ROSI</name>
<accession>A0ABR2B6E4</accession>
<organism evidence="1 2">
    <name type="scientific">Hibiscus sabdariffa</name>
    <name type="common">roselle</name>
    <dbReference type="NCBI Taxonomy" id="183260"/>
    <lineage>
        <taxon>Eukaryota</taxon>
        <taxon>Viridiplantae</taxon>
        <taxon>Streptophyta</taxon>
        <taxon>Embryophyta</taxon>
        <taxon>Tracheophyta</taxon>
        <taxon>Spermatophyta</taxon>
        <taxon>Magnoliopsida</taxon>
        <taxon>eudicotyledons</taxon>
        <taxon>Gunneridae</taxon>
        <taxon>Pentapetalae</taxon>
        <taxon>rosids</taxon>
        <taxon>malvids</taxon>
        <taxon>Malvales</taxon>
        <taxon>Malvaceae</taxon>
        <taxon>Malvoideae</taxon>
        <taxon>Hibiscus</taxon>
    </lineage>
</organism>
<dbReference type="Proteomes" id="UP001472677">
    <property type="component" value="Unassembled WGS sequence"/>
</dbReference>
<dbReference type="PANTHER" id="PTHR46369">
    <property type="entry name" value="PROTEIN CELLULOSE SYNTHASE INTERACTIVE 1"/>
    <property type="match status" value="1"/>
</dbReference>
<protein>
    <recommendedName>
        <fullName evidence="3">ARM repeat superfamily protein</fullName>
    </recommendedName>
</protein>
<dbReference type="InterPro" id="IPR044297">
    <property type="entry name" value="CSI1/2/3"/>
</dbReference>
<dbReference type="InterPro" id="IPR016024">
    <property type="entry name" value="ARM-type_fold"/>
</dbReference>
<keyword evidence="2" id="KW-1185">Reference proteome</keyword>
<evidence type="ECO:0000313" key="1">
    <source>
        <dbReference type="EMBL" id="KAK8502464.1"/>
    </source>
</evidence>
<comment type="caution">
    <text evidence="1">The sequence shown here is derived from an EMBL/GenBank/DDBJ whole genome shotgun (WGS) entry which is preliminary data.</text>
</comment>
<sequence length="169" mass="18803">MLEAFFSFQMSSFKMILSLLMRFGNQLVLFSPMFCISMPSTILKVPLIVLVKMLHSTVESTITVALNALIVHERSDPSSVEQMTEAGGIDALLDLLRSHQCEEASGRLLDALFNNARVREKKVSKYAIAPLAQYLLDPQGQNLEGSLQLWLLGTSPSMKDMLEHTCKLA</sequence>
<dbReference type="SUPFAM" id="SSF48371">
    <property type="entry name" value="ARM repeat"/>
    <property type="match status" value="1"/>
</dbReference>
<proteinExistence type="predicted"/>
<reference evidence="1 2" key="1">
    <citation type="journal article" date="2024" name="G3 (Bethesda)">
        <title>Genome assembly of Hibiscus sabdariffa L. provides insights into metabolisms of medicinal natural products.</title>
        <authorList>
            <person name="Kim T."/>
        </authorList>
    </citation>
    <scope>NUCLEOTIDE SEQUENCE [LARGE SCALE GENOMIC DNA]</scope>
    <source>
        <strain evidence="1">TK-2024</strain>
        <tissue evidence="1">Old leaves</tissue>
    </source>
</reference>
<dbReference type="InterPro" id="IPR011989">
    <property type="entry name" value="ARM-like"/>
</dbReference>
<evidence type="ECO:0000313" key="2">
    <source>
        <dbReference type="Proteomes" id="UP001472677"/>
    </source>
</evidence>
<dbReference type="EMBL" id="JBBPBM010000169">
    <property type="protein sequence ID" value="KAK8502464.1"/>
    <property type="molecule type" value="Genomic_DNA"/>
</dbReference>
<dbReference type="Gene3D" id="1.25.10.10">
    <property type="entry name" value="Leucine-rich Repeat Variant"/>
    <property type="match status" value="1"/>
</dbReference>
<evidence type="ECO:0008006" key="3">
    <source>
        <dbReference type="Google" id="ProtNLM"/>
    </source>
</evidence>
<dbReference type="PANTHER" id="PTHR46369:SF1">
    <property type="entry name" value="PROTEIN CELLULOSE SYNTHASE INTERACTIVE 3"/>
    <property type="match status" value="1"/>
</dbReference>